<comment type="similarity">
    <text evidence="1">Belongs to the ABC transporter superfamily.</text>
</comment>
<dbReference type="InterPro" id="IPR003593">
    <property type="entry name" value="AAA+_ATPase"/>
</dbReference>
<evidence type="ECO:0000256" key="1">
    <source>
        <dbReference type="ARBA" id="ARBA00005417"/>
    </source>
</evidence>
<dbReference type="Gene3D" id="3.40.50.300">
    <property type="entry name" value="P-loop containing nucleotide triphosphate hydrolases"/>
    <property type="match status" value="1"/>
</dbReference>
<gene>
    <name evidence="6" type="ORF">SAMN05421842_1289</name>
</gene>
<dbReference type="AlphaFoldDB" id="A0A1I1R488"/>
<feature type="domain" description="ABC transporter" evidence="5">
    <location>
        <begin position="24"/>
        <end position="252"/>
    </location>
</feature>
<dbReference type="Pfam" id="PF00005">
    <property type="entry name" value="ABC_tran"/>
    <property type="match status" value="1"/>
</dbReference>
<dbReference type="InterPro" id="IPR027417">
    <property type="entry name" value="P-loop_NTPase"/>
</dbReference>
<proteinExistence type="inferred from homology"/>
<dbReference type="PANTHER" id="PTHR46743:SF2">
    <property type="entry name" value="TEICHOIC ACIDS EXPORT ATP-BINDING PROTEIN TAGH"/>
    <property type="match status" value="1"/>
</dbReference>
<dbReference type="Proteomes" id="UP000199263">
    <property type="component" value="Unassembled WGS sequence"/>
</dbReference>
<dbReference type="InterPro" id="IPR029439">
    <property type="entry name" value="Wzt_C"/>
</dbReference>
<dbReference type="STRING" id="119641.SAMN05421842_1289"/>
<keyword evidence="7" id="KW-1185">Reference proteome</keyword>
<evidence type="ECO:0000256" key="4">
    <source>
        <dbReference type="ARBA" id="ARBA00022840"/>
    </source>
</evidence>
<dbReference type="OrthoDB" id="9778870at2"/>
<dbReference type="Pfam" id="PF14524">
    <property type="entry name" value="Wzt_C"/>
    <property type="match status" value="1"/>
</dbReference>
<evidence type="ECO:0000313" key="7">
    <source>
        <dbReference type="Proteomes" id="UP000199263"/>
    </source>
</evidence>
<dbReference type="GO" id="GO:0016887">
    <property type="term" value="F:ATP hydrolysis activity"/>
    <property type="evidence" value="ECO:0007669"/>
    <property type="project" value="InterPro"/>
</dbReference>
<dbReference type="RefSeq" id="WP_090093506.1">
    <property type="nucleotide sequence ID" value="NZ_FOMG01000028.1"/>
</dbReference>
<dbReference type="PANTHER" id="PTHR46743">
    <property type="entry name" value="TEICHOIC ACIDS EXPORT ATP-BINDING PROTEIN TAGH"/>
    <property type="match status" value="1"/>
</dbReference>
<evidence type="ECO:0000313" key="6">
    <source>
        <dbReference type="EMBL" id="SFD26383.1"/>
    </source>
</evidence>
<keyword evidence="2" id="KW-0813">Transport</keyword>
<keyword evidence="4 6" id="KW-0067">ATP-binding</keyword>
<dbReference type="GO" id="GO:0016020">
    <property type="term" value="C:membrane"/>
    <property type="evidence" value="ECO:0007669"/>
    <property type="project" value="InterPro"/>
</dbReference>
<protein>
    <submittedName>
        <fullName evidence="6">Lipopolysaccharide transport system ATP-binding protein</fullName>
    </submittedName>
</protein>
<dbReference type="InterPro" id="IPR003439">
    <property type="entry name" value="ABC_transporter-like_ATP-bd"/>
</dbReference>
<dbReference type="GO" id="GO:0005524">
    <property type="term" value="F:ATP binding"/>
    <property type="evidence" value="ECO:0007669"/>
    <property type="project" value="UniProtKB-KW"/>
</dbReference>
<dbReference type="SUPFAM" id="SSF52540">
    <property type="entry name" value="P-loop containing nucleoside triphosphate hydrolases"/>
    <property type="match status" value="1"/>
</dbReference>
<evidence type="ECO:0000259" key="5">
    <source>
        <dbReference type="PROSITE" id="PS50893"/>
    </source>
</evidence>
<dbReference type="Gene3D" id="2.70.50.60">
    <property type="entry name" value="abc- transporter (atp binding component) like domain"/>
    <property type="match status" value="1"/>
</dbReference>
<dbReference type="CDD" id="cd03220">
    <property type="entry name" value="ABC_KpsT_Wzt"/>
    <property type="match status" value="1"/>
</dbReference>
<dbReference type="InterPro" id="IPR015860">
    <property type="entry name" value="ABC_transpr_TagH-like"/>
</dbReference>
<dbReference type="EMBL" id="FOMG01000028">
    <property type="protein sequence ID" value="SFD26383.1"/>
    <property type="molecule type" value="Genomic_DNA"/>
</dbReference>
<dbReference type="CDD" id="cd10147">
    <property type="entry name" value="Wzt_C-like"/>
    <property type="match status" value="1"/>
</dbReference>
<dbReference type="PROSITE" id="PS50893">
    <property type="entry name" value="ABC_TRANSPORTER_2"/>
    <property type="match status" value="1"/>
</dbReference>
<reference evidence="6 7" key="1">
    <citation type="submission" date="2016-10" db="EMBL/GenBank/DDBJ databases">
        <authorList>
            <person name="de Groot N.N."/>
        </authorList>
    </citation>
    <scope>NUCLEOTIDE SEQUENCE [LARGE SCALE GENOMIC DNA]</scope>
    <source>
        <strain evidence="6 7">DSM 12992</strain>
    </source>
</reference>
<keyword evidence="3" id="KW-0547">Nucleotide-binding</keyword>
<dbReference type="InterPro" id="IPR050683">
    <property type="entry name" value="Bact_Polysacc_Export_ATP-bd"/>
</dbReference>
<sequence>MKAIEINSLGKMYKLFDKTSDRIADVFDINKFKFWDKSVKYREFWALRDINLEVNKGERIGIIGRNGAGKSTLLKIITGSINPTEGRIKVNGKIQALLQLGTGFHPEFTGLENIRTSLSYNGISKKKALELENEIIEFSELEDYINQPIKYYSAGMYSRLAFAVSTALEPDILIIDEVLGAGDAAFTTKCAERMKKLTRETGATVLFVSHSMDSVLEICDKAILLERGTIVKSGTALEVSKVYNKKIREEEELRIRAKEYKISKKDISTMVSADEYNNIFLFRFCVESEHPKFKHKIYKCRISDGNNIDIELIVGAPMDNDESNYNRILDGNQVMDWSEPKKANRGFFRYYMDKQGVNRHAPFQMAVPKHIDINNLVLEVEAEPDSREKVFVEQWINNEYKRLGEVTSGEFKHQYKFFGDLSQTKKDNDTQNEEVKPIEEAIEEIYVEQDDNNDIKVESVSIAKTYEEMKNDNSIYGSEEIIIEFVDIFDENGKSKRVFTMGEEMTFCLNMKKTGNVERFTVVIDILTKTGKVISQVFCESEDLEIKNIQNKFIIKAKYAPIRLGEDEYMVSIGIFKNCDYTSELENESYCVVDRTVFFNVKQPDNVKKSLGAFAHECQWSYGGNEVIFDAANLRGCDE</sequence>
<accession>A0A1I1R488</accession>
<dbReference type="SMART" id="SM00382">
    <property type="entry name" value="AAA"/>
    <property type="match status" value="1"/>
</dbReference>
<evidence type="ECO:0000256" key="3">
    <source>
        <dbReference type="ARBA" id="ARBA00022741"/>
    </source>
</evidence>
<dbReference type="GO" id="GO:0140359">
    <property type="term" value="F:ABC-type transporter activity"/>
    <property type="evidence" value="ECO:0007669"/>
    <property type="project" value="InterPro"/>
</dbReference>
<organism evidence="6 7">
    <name type="scientific">Clostridium uliginosum</name>
    <dbReference type="NCBI Taxonomy" id="119641"/>
    <lineage>
        <taxon>Bacteria</taxon>
        <taxon>Bacillati</taxon>
        <taxon>Bacillota</taxon>
        <taxon>Clostridia</taxon>
        <taxon>Eubacteriales</taxon>
        <taxon>Clostridiaceae</taxon>
        <taxon>Clostridium</taxon>
    </lineage>
</organism>
<name>A0A1I1R488_9CLOT</name>
<evidence type="ECO:0000256" key="2">
    <source>
        <dbReference type="ARBA" id="ARBA00022448"/>
    </source>
</evidence>